<evidence type="ECO:0000313" key="2">
    <source>
        <dbReference type="EMBL" id="KAK8232352.1"/>
    </source>
</evidence>
<accession>A0ABR1YLI3</accession>
<feature type="region of interest" description="Disordered" evidence="1">
    <location>
        <begin position="292"/>
        <end position="415"/>
    </location>
</feature>
<protein>
    <submittedName>
        <fullName evidence="2">Uncharacterized protein</fullName>
    </submittedName>
</protein>
<organism evidence="2 3">
    <name type="scientific">Phyllosticta capitalensis</name>
    <dbReference type="NCBI Taxonomy" id="121624"/>
    <lineage>
        <taxon>Eukaryota</taxon>
        <taxon>Fungi</taxon>
        <taxon>Dikarya</taxon>
        <taxon>Ascomycota</taxon>
        <taxon>Pezizomycotina</taxon>
        <taxon>Dothideomycetes</taxon>
        <taxon>Dothideomycetes incertae sedis</taxon>
        <taxon>Botryosphaeriales</taxon>
        <taxon>Phyllostictaceae</taxon>
        <taxon>Phyllosticta</taxon>
    </lineage>
</organism>
<name>A0ABR1YLI3_9PEZI</name>
<evidence type="ECO:0000256" key="1">
    <source>
        <dbReference type="SAM" id="MobiDB-lite"/>
    </source>
</evidence>
<feature type="compositionally biased region" description="Basic and acidic residues" evidence="1">
    <location>
        <begin position="292"/>
        <end position="316"/>
    </location>
</feature>
<sequence>MPGRIKSTGGRRKEKARAPALEAPSMREGIDPDDRELFALAGIDYSDVPDLPTIISFKDDEPDHFVTSITSPHEVELTKPFISAQGNTCSPNQVEAADKAGCGPPLFVYGSSLFPEVLCQQLGVPVDNAMHMANNYIPAIAPYCTRYCLAGEVPLAAMVHNQDAQLNSYLKKPRKEPHVRGALVFGLHEKSKQHIDKCYGAKPKEEGGESTWGPWRRVAIGVRCRLHGWKQPGWVVAETYIWNGSVARLHCFQQDLIWTPHLFADFCQKKRRDAAAKGVEYKGPPLWTAKDVKEWQKRRPAEIEEEEKRKREDVRKIPKKMGGNGTEDVRRQMREAEKSRLKALSTASLNREKGGMSKSQTDKARQSHGAPNKTQNLSQVVGMKDAQEVPKQQAVGAQKKHQRNDKQLNSSPTMC</sequence>
<reference evidence="2 3" key="1">
    <citation type="submission" date="2024-04" db="EMBL/GenBank/DDBJ databases">
        <title>Phyllosticta paracitricarpa is synonymous to the EU quarantine fungus P. citricarpa based on phylogenomic analyses.</title>
        <authorList>
            <consortium name="Lawrence Berkeley National Laboratory"/>
            <person name="Van Ingen-Buijs V.A."/>
            <person name="Van Westerhoven A.C."/>
            <person name="Haridas S."/>
            <person name="Skiadas P."/>
            <person name="Martin F."/>
            <person name="Groenewald J.Z."/>
            <person name="Crous P.W."/>
            <person name="Seidl M.F."/>
        </authorList>
    </citation>
    <scope>NUCLEOTIDE SEQUENCE [LARGE SCALE GENOMIC DNA]</scope>
    <source>
        <strain evidence="2 3">CBS 123374</strain>
    </source>
</reference>
<gene>
    <name evidence="2" type="ORF">HDK90DRAFT_512294</name>
</gene>
<dbReference type="Gene3D" id="3.10.490.10">
    <property type="entry name" value="Gamma-glutamyl cyclotransferase-like"/>
    <property type="match status" value="1"/>
</dbReference>
<comment type="caution">
    <text evidence="2">The sequence shown here is derived from an EMBL/GenBank/DDBJ whole genome shotgun (WGS) entry which is preliminary data.</text>
</comment>
<feature type="compositionally biased region" description="Basic and acidic residues" evidence="1">
    <location>
        <begin position="327"/>
        <end position="340"/>
    </location>
</feature>
<dbReference type="EMBL" id="JBBWRZ010000007">
    <property type="protein sequence ID" value="KAK8232352.1"/>
    <property type="molecule type" value="Genomic_DNA"/>
</dbReference>
<feature type="region of interest" description="Disordered" evidence="1">
    <location>
        <begin position="1"/>
        <end position="30"/>
    </location>
</feature>
<evidence type="ECO:0000313" key="3">
    <source>
        <dbReference type="Proteomes" id="UP001492380"/>
    </source>
</evidence>
<keyword evidence="3" id="KW-1185">Reference proteome</keyword>
<feature type="compositionally biased region" description="Basic and acidic residues" evidence="1">
    <location>
        <begin position="350"/>
        <end position="365"/>
    </location>
</feature>
<proteinExistence type="predicted"/>
<dbReference type="Proteomes" id="UP001492380">
    <property type="component" value="Unassembled WGS sequence"/>
</dbReference>